<dbReference type="InterPro" id="IPR000700">
    <property type="entry name" value="PAS-assoc_C"/>
</dbReference>
<evidence type="ECO:0000313" key="6">
    <source>
        <dbReference type="Proteomes" id="UP000784880"/>
    </source>
</evidence>
<dbReference type="SMART" id="SM00267">
    <property type="entry name" value="GGDEF"/>
    <property type="match status" value="1"/>
</dbReference>
<dbReference type="Pfam" id="PF00563">
    <property type="entry name" value="EAL"/>
    <property type="match status" value="1"/>
</dbReference>
<dbReference type="PROSITE" id="PS50887">
    <property type="entry name" value="GGDEF"/>
    <property type="match status" value="1"/>
</dbReference>
<dbReference type="PROSITE" id="PS50883">
    <property type="entry name" value="EAL"/>
    <property type="match status" value="1"/>
</dbReference>
<dbReference type="EMBL" id="JAHQCS010000015">
    <property type="protein sequence ID" value="MBU9710307.1"/>
    <property type="molecule type" value="Genomic_DNA"/>
</dbReference>
<dbReference type="PANTHER" id="PTHR44757">
    <property type="entry name" value="DIGUANYLATE CYCLASE DGCP"/>
    <property type="match status" value="1"/>
</dbReference>
<dbReference type="NCBIfam" id="TIGR00254">
    <property type="entry name" value="GGDEF"/>
    <property type="match status" value="1"/>
</dbReference>
<evidence type="ECO:0000259" key="4">
    <source>
        <dbReference type="PROSITE" id="PS50887"/>
    </source>
</evidence>
<evidence type="ECO:0000259" key="2">
    <source>
        <dbReference type="PROSITE" id="PS50113"/>
    </source>
</evidence>
<feature type="domain" description="PAS" evidence="1">
    <location>
        <begin position="49"/>
        <end position="88"/>
    </location>
</feature>
<dbReference type="RefSeq" id="WP_217064200.1">
    <property type="nucleotide sequence ID" value="NZ_JAHQCS010000015.1"/>
</dbReference>
<dbReference type="Pfam" id="PF13426">
    <property type="entry name" value="PAS_9"/>
    <property type="match status" value="1"/>
</dbReference>
<reference evidence="5 6" key="1">
    <citation type="submission" date="2021-06" db="EMBL/GenBank/DDBJ databases">
        <title>Bacillus sp. RD4P76, an endophyte from a halophyte.</title>
        <authorList>
            <person name="Sun J.-Q."/>
        </authorList>
    </citation>
    <scope>NUCLEOTIDE SEQUENCE [LARGE SCALE GENOMIC DNA]</scope>
    <source>
        <strain evidence="5 6">CGMCC 1.15917</strain>
    </source>
</reference>
<dbReference type="PROSITE" id="PS50112">
    <property type="entry name" value="PAS"/>
    <property type="match status" value="1"/>
</dbReference>
<dbReference type="InterPro" id="IPR000014">
    <property type="entry name" value="PAS"/>
</dbReference>
<dbReference type="InterPro" id="IPR001633">
    <property type="entry name" value="EAL_dom"/>
</dbReference>
<dbReference type="InterPro" id="IPR052155">
    <property type="entry name" value="Biofilm_reg_signaling"/>
</dbReference>
<feature type="domain" description="PAC" evidence="2">
    <location>
        <begin position="115"/>
        <end position="170"/>
    </location>
</feature>
<organism evidence="5 6">
    <name type="scientific">Evansella tamaricis</name>
    <dbReference type="NCBI Taxonomy" id="2069301"/>
    <lineage>
        <taxon>Bacteria</taxon>
        <taxon>Bacillati</taxon>
        <taxon>Bacillota</taxon>
        <taxon>Bacilli</taxon>
        <taxon>Bacillales</taxon>
        <taxon>Bacillaceae</taxon>
        <taxon>Evansella</taxon>
    </lineage>
</organism>
<comment type="caution">
    <text evidence="5">The sequence shown here is derived from an EMBL/GenBank/DDBJ whole genome shotgun (WGS) entry which is preliminary data.</text>
</comment>
<sequence>MEKEKHSMEDLKNDFDLPKWFSDLWIDELLDGNQGQIQDHSYINLIFSLKQAIEETSLLVITNSDGKIAYVSKSFCEAIHYTKEDLLGIDYSSLQTNSRSQEKRELLNQKNLTDTSYRESVYRTKNGNPLILGVTIHPLLMEEEVGKFQAILLLHKDITRLKQAEKVIKEITAVDNLTGLPNRDRFERDVSERISFSSDHHLFVLFFIDLDRFKFYNDTLGHFTGDKLIQVIGQSLINLQYENLHVYRYGGDEFALLLDKPSSKREAHQLAQEILDLFQSPFQVRGNELFITASIGISIFPEMGKTYGEVVHQAEMAMQYAKEQGKNNIQWFHSSIRTVHDERLLLEKRLRIATERKHFELNYQPQIDLLQQEVIGVEALIRWKDKELGVISPALFIPLAEETGLIVSIGDWVLEEAMIQAKKWNDEGKPLRISVNISPIQFQRPDFVSKVKYNLKKTGLPPELLDLEITENDLMYNQEECLRTLERLKGLGIRISIDDFGTGYSSLSYLRRFPIDTLKIDQSFIKELLNNANDQAIVTSIIQLAHNMNLRVIAEGVETIDMVSFLCNRKCDEMQGFLYSKALPPEAVAPFIESTNPKKILSY</sequence>
<feature type="domain" description="GGDEF" evidence="4">
    <location>
        <begin position="201"/>
        <end position="334"/>
    </location>
</feature>
<dbReference type="SMART" id="SM00052">
    <property type="entry name" value="EAL"/>
    <property type="match status" value="1"/>
</dbReference>
<evidence type="ECO:0000259" key="3">
    <source>
        <dbReference type="PROSITE" id="PS50883"/>
    </source>
</evidence>
<evidence type="ECO:0000259" key="1">
    <source>
        <dbReference type="PROSITE" id="PS50112"/>
    </source>
</evidence>
<proteinExistence type="predicted"/>
<dbReference type="PANTHER" id="PTHR44757:SF2">
    <property type="entry name" value="BIOFILM ARCHITECTURE MAINTENANCE PROTEIN MBAA"/>
    <property type="match status" value="1"/>
</dbReference>
<dbReference type="InterPro" id="IPR000160">
    <property type="entry name" value="GGDEF_dom"/>
</dbReference>
<name>A0ABS6J9E3_9BACI</name>
<keyword evidence="6" id="KW-1185">Reference proteome</keyword>
<dbReference type="NCBIfam" id="TIGR00229">
    <property type="entry name" value="sensory_box"/>
    <property type="match status" value="1"/>
</dbReference>
<dbReference type="Pfam" id="PF00990">
    <property type="entry name" value="GGDEF"/>
    <property type="match status" value="1"/>
</dbReference>
<dbReference type="PROSITE" id="PS50113">
    <property type="entry name" value="PAC"/>
    <property type="match status" value="1"/>
</dbReference>
<dbReference type="CDD" id="cd01949">
    <property type="entry name" value="GGDEF"/>
    <property type="match status" value="1"/>
</dbReference>
<accession>A0ABS6J9E3</accession>
<dbReference type="CDD" id="cd00130">
    <property type="entry name" value="PAS"/>
    <property type="match status" value="1"/>
</dbReference>
<evidence type="ECO:0000313" key="5">
    <source>
        <dbReference type="EMBL" id="MBU9710307.1"/>
    </source>
</evidence>
<feature type="domain" description="EAL" evidence="3">
    <location>
        <begin position="343"/>
        <end position="596"/>
    </location>
</feature>
<gene>
    <name evidence="5" type="ORF">KS419_00830</name>
</gene>
<protein>
    <submittedName>
        <fullName evidence="5">EAL domain-containing protein</fullName>
    </submittedName>
</protein>
<dbReference type="CDD" id="cd01948">
    <property type="entry name" value="EAL"/>
    <property type="match status" value="1"/>
</dbReference>
<dbReference type="Proteomes" id="UP000784880">
    <property type="component" value="Unassembled WGS sequence"/>
</dbReference>